<dbReference type="AlphaFoldDB" id="A0A7S4CEK0"/>
<reference evidence="1" key="1">
    <citation type="submission" date="2021-01" db="EMBL/GenBank/DDBJ databases">
        <authorList>
            <person name="Corre E."/>
            <person name="Pelletier E."/>
            <person name="Niang G."/>
            <person name="Scheremetjew M."/>
            <person name="Finn R."/>
            <person name="Kale V."/>
            <person name="Holt S."/>
            <person name="Cochrane G."/>
            <person name="Meng A."/>
            <person name="Brown T."/>
            <person name="Cohen L."/>
        </authorList>
    </citation>
    <scope>NUCLEOTIDE SEQUENCE</scope>
    <source>
        <strain evidence="1">CCMP1594</strain>
    </source>
</reference>
<sequence>MARNASRLLQKSYKDGIEQGIFMNRRGRASCLSFGRIHVACSKLKNVAQRRARRSSPGLSVPGALVSMRPKRVQIKIKFTIRLTELRVQVRQQPQSTANGMAPDFTTLRGAQNSINLQIGKRCRLAAGEGPV</sequence>
<accession>A0A7S4CEK0</accession>
<name>A0A7S4CEK0_9EUGL</name>
<evidence type="ECO:0000313" key="1">
    <source>
        <dbReference type="EMBL" id="CAE0795011.1"/>
    </source>
</evidence>
<organism evidence="1">
    <name type="scientific">Eutreptiella gymnastica</name>
    <dbReference type="NCBI Taxonomy" id="73025"/>
    <lineage>
        <taxon>Eukaryota</taxon>
        <taxon>Discoba</taxon>
        <taxon>Euglenozoa</taxon>
        <taxon>Euglenida</taxon>
        <taxon>Spirocuta</taxon>
        <taxon>Euglenophyceae</taxon>
        <taxon>Eutreptiales</taxon>
        <taxon>Eutreptiaceae</taxon>
        <taxon>Eutreptiella</taxon>
    </lineage>
</organism>
<gene>
    <name evidence="1" type="ORF">EGYM00163_LOCUS6129</name>
</gene>
<proteinExistence type="predicted"/>
<dbReference type="EMBL" id="HBJA01019245">
    <property type="protein sequence ID" value="CAE0795011.1"/>
    <property type="molecule type" value="Transcribed_RNA"/>
</dbReference>
<protein>
    <submittedName>
        <fullName evidence="1">Uncharacterized protein</fullName>
    </submittedName>
</protein>